<proteinExistence type="predicted"/>
<evidence type="ECO:0000313" key="1">
    <source>
        <dbReference type="EMBL" id="KAK9922488.1"/>
    </source>
</evidence>
<organism evidence="1 2">
    <name type="scientific">Rubus argutus</name>
    <name type="common">Southern blackberry</name>
    <dbReference type="NCBI Taxonomy" id="59490"/>
    <lineage>
        <taxon>Eukaryota</taxon>
        <taxon>Viridiplantae</taxon>
        <taxon>Streptophyta</taxon>
        <taxon>Embryophyta</taxon>
        <taxon>Tracheophyta</taxon>
        <taxon>Spermatophyta</taxon>
        <taxon>Magnoliopsida</taxon>
        <taxon>eudicotyledons</taxon>
        <taxon>Gunneridae</taxon>
        <taxon>Pentapetalae</taxon>
        <taxon>rosids</taxon>
        <taxon>fabids</taxon>
        <taxon>Rosales</taxon>
        <taxon>Rosaceae</taxon>
        <taxon>Rosoideae</taxon>
        <taxon>Rosoideae incertae sedis</taxon>
        <taxon>Rubus</taxon>
    </lineage>
</organism>
<keyword evidence="2" id="KW-1185">Reference proteome</keyword>
<evidence type="ECO:0000313" key="2">
    <source>
        <dbReference type="Proteomes" id="UP001457282"/>
    </source>
</evidence>
<reference evidence="1 2" key="1">
    <citation type="journal article" date="2023" name="G3 (Bethesda)">
        <title>A chromosome-length genome assembly and annotation of blackberry (Rubus argutus, cv. 'Hillquist').</title>
        <authorList>
            <person name="Bruna T."/>
            <person name="Aryal R."/>
            <person name="Dudchenko O."/>
            <person name="Sargent D.J."/>
            <person name="Mead D."/>
            <person name="Buti M."/>
            <person name="Cavallini A."/>
            <person name="Hytonen T."/>
            <person name="Andres J."/>
            <person name="Pham M."/>
            <person name="Weisz D."/>
            <person name="Mascagni F."/>
            <person name="Usai G."/>
            <person name="Natali L."/>
            <person name="Bassil N."/>
            <person name="Fernandez G.E."/>
            <person name="Lomsadze A."/>
            <person name="Armour M."/>
            <person name="Olukolu B."/>
            <person name="Poorten T."/>
            <person name="Britton C."/>
            <person name="Davik J."/>
            <person name="Ashrafi H."/>
            <person name="Aiden E.L."/>
            <person name="Borodovsky M."/>
            <person name="Worthington M."/>
        </authorList>
    </citation>
    <scope>NUCLEOTIDE SEQUENCE [LARGE SCALE GENOMIC DNA]</scope>
    <source>
        <strain evidence="1">PI 553951</strain>
    </source>
</reference>
<protein>
    <submittedName>
        <fullName evidence="1">Uncharacterized protein</fullName>
    </submittedName>
</protein>
<dbReference type="EMBL" id="JBEDUW010000006">
    <property type="protein sequence ID" value="KAK9922488.1"/>
    <property type="molecule type" value="Genomic_DNA"/>
</dbReference>
<dbReference type="AlphaFoldDB" id="A0AAW1WEL0"/>
<sequence>MLAGLGSRRRGRDMVAGQISDGKAFRHGCSVKVEAPRSCDMDWIAGKGRRCGAVASLMGTGTGSEDARGRAAGRHGFDGSMVTQQVWAWVLCRFRCGAVLLGSWKTCSGDGMAGQKLTLREWAVQFCGALRERKRNIFSCSKDGGEEIRCSWSDKADDRMKIDSCKWLVASNKRKAKGQAAGG</sequence>
<name>A0AAW1WEL0_RUBAR</name>
<gene>
    <name evidence="1" type="ORF">M0R45_030950</name>
</gene>
<dbReference type="Proteomes" id="UP001457282">
    <property type="component" value="Unassembled WGS sequence"/>
</dbReference>
<comment type="caution">
    <text evidence="1">The sequence shown here is derived from an EMBL/GenBank/DDBJ whole genome shotgun (WGS) entry which is preliminary data.</text>
</comment>
<accession>A0AAW1WEL0</accession>